<dbReference type="Gene3D" id="3.90.1150.10">
    <property type="entry name" value="Aspartate Aminotransferase, domain 1"/>
    <property type="match status" value="1"/>
</dbReference>
<sequence length="378" mass="42270">MDIQTFAVEEWMNKYEMDAVYNLAETCCDSLTVEELIAIDGTDPAAFLQDILKSKLTYGHIEGSPEFKRLVAAQYQHISPEQVVMMNGAIGANFLVMYSLLRPGDHAVSVHPTYQQLYSIGPSFGAEVELLHLRPENGFLPDLEELKSLVRPNTRLICINNPNNPSGAVMGRETLEEIVEIAKSCGAYLLCDEVYRPLWQDDNVDVPSIVDLYDKGISTSSMSKVYSLAGLRLGWIATPSTEVMEACLRHRDYTTISCPMIDDMLAVHALKNRDRILDRNLALVRRNLAILDAWVEAEPYFSYVKPQAGTTAMLQYDLDIISDDFCIGLFQANGTFLTPGRCFDMEYAVRIGYACSTEVLEAGLHNISKYVKELAVHA</sequence>
<dbReference type="PROSITE" id="PS00105">
    <property type="entry name" value="AA_TRANSFER_CLASS_1"/>
    <property type="match status" value="1"/>
</dbReference>
<evidence type="ECO:0000259" key="2">
    <source>
        <dbReference type="Pfam" id="PF00155"/>
    </source>
</evidence>
<dbReference type="PANTHER" id="PTHR43510:SF1">
    <property type="entry name" value="AMINOTRANSFERASE FUNCTION, HYPOTHETICAL (EUROFUNG)"/>
    <property type="match status" value="1"/>
</dbReference>
<dbReference type="CDD" id="cd00609">
    <property type="entry name" value="AAT_like"/>
    <property type="match status" value="1"/>
</dbReference>
<dbReference type="EC" id="2.6.1.-" evidence="1"/>
<dbReference type="PANTHER" id="PTHR43510">
    <property type="entry name" value="AMINOTRANSFERASE FUNCTION, HYPOTHETICAL (EUROFUNG)"/>
    <property type="match status" value="1"/>
</dbReference>
<dbReference type="InterPro" id="IPR015424">
    <property type="entry name" value="PyrdxlP-dep_Trfase"/>
</dbReference>
<evidence type="ECO:0000313" key="3">
    <source>
        <dbReference type="EMBL" id="KPV43071.1"/>
    </source>
</evidence>
<comment type="caution">
    <text evidence="3">The sequence shown here is derived from an EMBL/GenBank/DDBJ whole genome shotgun (WGS) entry which is preliminary data.</text>
</comment>
<dbReference type="InterPro" id="IPR004838">
    <property type="entry name" value="NHTrfase_class1_PyrdxlP-BS"/>
</dbReference>
<feature type="domain" description="Aminotransferase class I/classII large" evidence="2">
    <location>
        <begin position="56"/>
        <end position="365"/>
    </location>
</feature>
<dbReference type="GO" id="GO:0030170">
    <property type="term" value="F:pyridoxal phosphate binding"/>
    <property type="evidence" value="ECO:0007669"/>
    <property type="project" value="InterPro"/>
</dbReference>
<gene>
    <name evidence="3" type="ORF">AN477_14100</name>
</gene>
<accession>A0A0P9EVP3</accession>
<dbReference type="InterPro" id="IPR015421">
    <property type="entry name" value="PyrdxlP-dep_Trfase_major"/>
</dbReference>
<dbReference type="STRING" id="471514.AN477_14100"/>
<comment type="cofactor">
    <cofactor evidence="1">
        <name>pyridoxal 5'-phosphate</name>
        <dbReference type="ChEBI" id="CHEBI:597326"/>
    </cofactor>
</comment>
<evidence type="ECO:0000313" key="4">
    <source>
        <dbReference type="Proteomes" id="UP000050482"/>
    </source>
</evidence>
<dbReference type="PATRIC" id="fig|471514.4.peg.2184"/>
<dbReference type="Pfam" id="PF00155">
    <property type="entry name" value="Aminotran_1_2"/>
    <property type="match status" value="1"/>
</dbReference>
<dbReference type="SUPFAM" id="SSF53383">
    <property type="entry name" value="PLP-dependent transferases"/>
    <property type="match status" value="1"/>
</dbReference>
<protein>
    <recommendedName>
        <fullName evidence="1">Aminotransferase</fullName>
        <ecNumber evidence="1">2.6.1.-</ecNumber>
    </recommendedName>
</protein>
<reference evidence="3 4" key="1">
    <citation type="submission" date="2015-09" db="EMBL/GenBank/DDBJ databases">
        <title>Draft genome sequence of Alicyclobacillus ferrooxydans DSM 22381.</title>
        <authorList>
            <person name="Hemp J."/>
        </authorList>
    </citation>
    <scope>NUCLEOTIDE SEQUENCE [LARGE SCALE GENOMIC DNA]</scope>
    <source>
        <strain evidence="3 4">TC-34</strain>
    </source>
</reference>
<comment type="similarity">
    <text evidence="1">Belongs to the class-I pyridoxal-phosphate-dependent aminotransferase family.</text>
</comment>
<dbReference type="InterPro" id="IPR015422">
    <property type="entry name" value="PyrdxlP-dep_Trfase_small"/>
</dbReference>
<dbReference type="Gene3D" id="3.40.640.10">
    <property type="entry name" value="Type I PLP-dependent aspartate aminotransferase-like (Major domain)"/>
    <property type="match status" value="1"/>
</dbReference>
<dbReference type="InterPro" id="IPR004839">
    <property type="entry name" value="Aminotransferase_I/II_large"/>
</dbReference>
<dbReference type="EMBL" id="LJCO01000058">
    <property type="protein sequence ID" value="KPV43071.1"/>
    <property type="molecule type" value="Genomic_DNA"/>
</dbReference>
<keyword evidence="4" id="KW-1185">Reference proteome</keyword>
<dbReference type="RefSeq" id="WP_054969807.1">
    <property type="nucleotide sequence ID" value="NZ_LJCO01000058.1"/>
</dbReference>
<dbReference type="NCBIfam" id="NF005593">
    <property type="entry name" value="PRK07324.1"/>
    <property type="match status" value="1"/>
</dbReference>
<organism evidence="3 4">
    <name type="scientific">Alicyclobacillus ferrooxydans</name>
    <dbReference type="NCBI Taxonomy" id="471514"/>
    <lineage>
        <taxon>Bacteria</taxon>
        <taxon>Bacillati</taxon>
        <taxon>Bacillota</taxon>
        <taxon>Bacilli</taxon>
        <taxon>Bacillales</taxon>
        <taxon>Alicyclobacillaceae</taxon>
        <taxon>Alicyclobacillus</taxon>
    </lineage>
</organism>
<keyword evidence="1 3" id="KW-0032">Aminotransferase</keyword>
<proteinExistence type="inferred from homology"/>
<dbReference type="AlphaFoldDB" id="A0A0P9EVP3"/>
<dbReference type="Proteomes" id="UP000050482">
    <property type="component" value="Unassembled WGS sequence"/>
</dbReference>
<evidence type="ECO:0000256" key="1">
    <source>
        <dbReference type="RuleBase" id="RU000481"/>
    </source>
</evidence>
<dbReference type="OrthoDB" id="9802328at2"/>
<keyword evidence="1 3" id="KW-0808">Transferase</keyword>
<name>A0A0P9EVP3_9BACL</name>
<dbReference type="GO" id="GO:0008483">
    <property type="term" value="F:transaminase activity"/>
    <property type="evidence" value="ECO:0007669"/>
    <property type="project" value="UniProtKB-KW"/>
</dbReference>